<accession>A0ABS2RCY9</accession>
<dbReference type="InterPro" id="IPR016047">
    <property type="entry name" value="M23ase_b-sheet_dom"/>
</dbReference>
<reference evidence="2 3" key="1">
    <citation type="submission" date="2021-01" db="EMBL/GenBank/DDBJ databases">
        <title>Genomic Encyclopedia of Type Strains, Phase IV (KMG-IV): sequencing the most valuable type-strain genomes for metagenomic binning, comparative biology and taxonomic classification.</title>
        <authorList>
            <person name="Goeker M."/>
        </authorList>
    </citation>
    <scope>NUCLEOTIDE SEQUENCE [LARGE SCALE GENOMIC DNA]</scope>
    <source>
        <strain evidence="2 3">DSM 105453</strain>
    </source>
</reference>
<keyword evidence="3" id="KW-1185">Reference proteome</keyword>
<feature type="domain" description="LysM" evidence="1">
    <location>
        <begin position="140"/>
        <end position="184"/>
    </location>
</feature>
<dbReference type="SUPFAM" id="SSF51261">
    <property type="entry name" value="Duplicated hybrid motif"/>
    <property type="match status" value="1"/>
</dbReference>
<dbReference type="Proteomes" id="UP000823485">
    <property type="component" value="Unassembled WGS sequence"/>
</dbReference>
<evidence type="ECO:0000313" key="3">
    <source>
        <dbReference type="Proteomes" id="UP000823485"/>
    </source>
</evidence>
<dbReference type="InterPro" id="IPR011055">
    <property type="entry name" value="Dup_hybrid_motif"/>
</dbReference>
<dbReference type="GO" id="GO:0016787">
    <property type="term" value="F:hydrolase activity"/>
    <property type="evidence" value="ECO:0007669"/>
    <property type="project" value="UniProtKB-KW"/>
</dbReference>
<dbReference type="SUPFAM" id="SSF54106">
    <property type="entry name" value="LysM domain"/>
    <property type="match status" value="1"/>
</dbReference>
<dbReference type="Pfam" id="PF01476">
    <property type="entry name" value="LysM"/>
    <property type="match status" value="1"/>
</dbReference>
<dbReference type="PROSITE" id="PS51782">
    <property type="entry name" value="LYSM"/>
    <property type="match status" value="1"/>
</dbReference>
<dbReference type="CDD" id="cd12797">
    <property type="entry name" value="M23_peptidase"/>
    <property type="match status" value="1"/>
</dbReference>
<sequence>MFLWPTTTKRITSHFRPSHRRDHHGLDIADPGTHQVFAAADGTVSRSYRSASYGECVMIVHSINGQTWETVYAHMRAGSRRVSVGQKVKRGQIIGIMGNTGHSTGQHLHFEVHRGRWNINKTNAVDPLKFIGTSVSSRTKTYKVKKGDTLSGIAKKYGTTIKVLQNLNGIKNANLIRIGQTIKLPGGGSSKKKLYLPASASSWRVYPLNKAPRKGNEKGFLNPAKFGGLTYDILANPQKDVYTIQTSDFGKVNIYAAPSTGAVIS</sequence>
<dbReference type="InterPro" id="IPR018392">
    <property type="entry name" value="LysM"/>
</dbReference>
<dbReference type="Pfam" id="PF01551">
    <property type="entry name" value="Peptidase_M23"/>
    <property type="match status" value="1"/>
</dbReference>
<dbReference type="CDD" id="cd00118">
    <property type="entry name" value="LysM"/>
    <property type="match status" value="1"/>
</dbReference>
<dbReference type="InterPro" id="IPR036779">
    <property type="entry name" value="LysM_dom_sf"/>
</dbReference>
<comment type="caution">
    <text evidence="2">The sequence shown here is derived from an EMBL/GenBank/DDBJ whole genome shotgun (WGS) entry which is preliminary data.</text>
</comment>
<gene>
    <name evidence="2" type="ORF">JOC94_004220</name>
</gene>
<keyword evidence="2" id="KW-0378">Hydrolase</keyword>
<evidence type="ECO:0000313" key="2">
    <source>
        <dbReference type="EMBL" id="MBM7717195.1"/>
    </source>
</evidence>
<proteinExistence type="predicted"/>
<dbReference type="PANTHER" id="PTHR21666:SF270">
    <property type="entry name" value="MUREIN HYDROLASE ACTIVATOR ENVC"/>
    <property type="match status" value="1"/>
</dbReference>
<dbReference type="InterPro" id="IPR050570">
    <property type="entry name" value="Cell_wall_metabolism_enzyme"/>
</dbReference>
<organism evidence="2 3">
    <name type="scientific">Siminovitchia thermophila</name>
    <dbReference type="NCBI Taxonomy" id="1245522"/>
    <lineage>
        <taxon>Bacteria</taxon>
        <taxon>Bacillati</taxon>
        <taxon>Bacillota</taxon>
        <taxon>Bacilli</taxon>
        <taxon>Bacillales</taxon>
        <taxon>Bacillaceae</taxon>
        <taxon>Siminovitchia</taxon>
    </lineage>
</organism>
<protein>
    <submittedName>
        <fullName evidence="2">Murein DD-endopeptidase MepM/ murein hydrolase activator NlpD</fullName>
    </submittedName>
</protein>
<dbReference type="EMBL" id="JAFBFH010000040">
    <property type="protein sequence ID" value="MBM7717195.1"/>
    <property type="molecule type" value="Genomic_DNA"/>
</dbReference>
<name>A0ABS2RCY9_9BACI</name>
<dbReference type="SMART" id="SM00257">
    <property type="entry name" value="LysM"/>
    <property type="match status" value="1"/>
</dbReference>
<dbReference type="PANTHER" id="PTHR21666">
    <property type="entry name" value="PEPTIDASE-RELATED"/>
    <property type="match status" value="1"/>
</dbReference>
<evidence type="ECO:0000259" key="1">
    <source>
        <dbReference type="PROSITE" id="PS51782"/>
    </source>
</evidence>
<dbReference type="RefSeq" id="WP_205180200.1">
    <property type="nucleotide sequence ID" value="NZ_JAFBFH010000040.1"/>
</dbReference>
<dbReference type="Gene3D" id="2.70.70.10">
    <property type="entry name" value="Glucose Permease (Domain IIA)"/>
    <property type="match status" value="1"/>
</dbReference>
<dbReference type="Gene3D" id="3.10.350.10">
    <property type="entry name" value="LysM domain"/>
    <property type="match status" value="1"/>
</dbReference>